<evidence type="ECO:0000259" key="2">
    <source>
        <dbReference type="Pfam" id="PF09851"/>
    </source>
</evidence>
<name>A0A2I0SV73_9ACTN</name>
<evidence type="ECO:0000256" key="1">
    <source>
        <dbReference type="SAM" id="Phobius"/>
    </source>
</evidence>
<protein>
    <recommendedName>
        <fullName evidence="2">SHOCT domain-containing protein</fullName>
    </recommendedName>
</protein>
<dbReference type="RefSeq" id="WP_103548528.1">
    <property type="nucleotide sequence ID" value="NZ_JBHJSK010000002.1"/>
</dbReference>
<dbReference type="AlphaFoldDB" id="A0A2I0SV73"/>
<dbReference type="OrthoDB" id="3748887at2"/>
<feature type="transmembrane region" description="Helical" evidence="1">
    <location>
        <begin position="12"/>
        <end position="35"/>
    </location>
</feature>
<dbReference type="EMBL" id="PJOS01000008">
    <property type="protein sequence ID" value="PKT73831.1"/>
    <property type="molecule type" value="Genomic_DNA"/>
</dbReference>
<evidence type="ECO:0000313" key="3">
    <source>
        <dbReference type="EMBL" id="PKT73831.1"/>
    </source>
</evidence>
<reference evidence="3 4" key="1">
    <citation type="submission" date="2017-12" db="EMBL/GenBank/DDBJ databases">
        <title>Streptomyces populusis sp. nov., a novel endophytic actinobacterium isolated from stems of Populus adenopoda Maxim.</title>
        <authorList>
            <person name="Wang Z."/>
        </authorList>
    </citation>
    <scope>NUCLEOTIDE SEQUENCE [LARGE SCALE GENOMIC DNA]</scope>
    <source>
        <strain evidence="3 4">A249</strain>
    </source>
</reference>
<feature type="domain" description="SHOCT" evidence="2">
    <location>
        <begin position="57"/>
        <end position="82"/>
    </location>
</feature>
<gene>
    <name evidence="3" type="ORF">CW362_07060</name>
</gene>
<dbReference type="Pfam" id="PF09851">
    <property type="entry name" value="SHOCT"/>
    <property type="match status" value="1"/>
</dbReference>
<dbReference type="InterPro" id="IPR018649">
    <property type="entry name" value="SHOCT"/>
</dbReference>
<keyword evidence="1" id="KW-0812">Transmembrane</keyword>
<comment type="caution">
    <text evidence="3">The sequence shown here is derived from an EMBL/GenBank/DDBJ whole genome shotgun (WGS) entry which is preliminary data.</text>
</comment>
<keyword evidence="1" id="KW-1133">Transmembrane helix</keyword>
<keyword evidence="1" id="KW-0472">Membrane</keyword>
<organism evidence="3 4">
    <name type="scientific">Streptomyces populi</name>
    <dbReference type="NCBI Taxonomy" id="2058924"/>
    <lineage>
        <taxon>Bacteria</taxon>
        <taxon>Bacillati</taxon>
        <taxon>Actinomycetota</taxon>
        <taxon>Actinomycetes</taxon>
        <taxon>Kitasatosporales</taxon>
        <taxon>Streptomycetaceae</taxon>
        <taxon>Streptomyces</taxon>
    </lineage>
</organism>
<evidence type="ECO:0000313" key="4">
    <source>
        <dbReference type="Proteomes" id="UP000236178"/>
    </source>
</evidence>
<accession>A0A2I0SV73</accession>
<sequence>MFWYGHDPNGWGWFTMSVGMILFWTVLIVFAVLLFRAVSRPTDGGAGAGHTGPGAAPERLLAERFARGEIDEEEYRSRLAVLRSGDGGSSGKA</sequence>
<dbReference type="Proteomes" id="UP000236178">
    <property type="component" value="Unassembled WGS sequence"/>
</dbReference>
<keyword evidence="4" id="KW-1185">Reference proteome</keyword>
<proteinExistence type="predicted"/>